<keyword evidence="1" id="KW-1133">Transmembrane helix</keyword>
<organism evidence="2 3">
    <name type="scientific">Colocasia esculenta</name>
    <name type="common">Wild taro</name>
    <name type="synonym">Arum esculentum</name>
    <dbReference type="NCBI Taxonomy" id="4460"/>
    <lineage>
        <taxon>Eukaryota</taxon>
        <taxon>Viridiplantae</taxon>
        <taxon>Streptophyta</taxon>
        <taxon>Embryophyta</taxon>
        <taxon>Tracheophyta</taxon>
        <taxon>Spermatophyta</taxon>
        <taxon>Magnoliopsida</taxon>
        <taxon>Liliopsida</taxon>
        <taxon>Araceae</taxon>
        <taxon>Aroideae</taxon>
        <taxon>Colocasieae</taxon>
        <taxon>Colocasia</taxon>
    </lineage>
</organism>
<accession>A0A843WM27</accession>
<reference evidence="2" key="1">
    <citation type="submission" date="2017-07" db="EMBL/GenBank/DDBJ databases">
        <title>Taro Niue Genome Assembly and Annotation.</title>
        <authorList>
            <person name="Atibalentja N."/>
            <person name="Keating K."/>
            <person name="Fields C.J."/>
        </authorList>
    </citation>
    <scope>NUCLEOTIDE SEQUENCE</scope>
    <source>
        <strain evidence="2">Niue_2</strain>
        <tissue evidence="2">Leaf</tissue>
    </source>
</reference>
<dbReference type="EMBL" id="NMUH01004192">
    <property type="protein sequence ID" value="MQM08716.1"/>
    <property type="molecule type" value="Genomic_DNA"/>
</dbReference>
<name>A0A843WM27_COLES</name>
<feature type="transmembrane region" description="Helical" evidence="1">
    <location>
        <begin position="143"/>
        <end position="169"/>
    </location>
</feature>
<feature type="non-terminal residue" evidence="2">
    <location>
        <position position="242"/>
    </location>
</feature>
<evidence type="ECO:0000313" key="2">
    <source>
        <dbReference type="EMBL" id="MQM08716.1"/>
    </source>
</evidence>
<dbReference type="Proteomes" id="UP000652761">
    <property type="component" value="Unassembled WGS sequence"/>
</dbReference>
<dbReference type="AlphaFoldDB" id="A0A843WM27"/>
<evidence type="ECO:0000313" key="3">
    <source>
        <dbReference type="Proteomes" id="UP000652761"/>
    </source>
</evidence>
<gene>
    <name evidence="2" type="ORF">Taro_041579</name>
</gene>
<protein>
    <submittedName>
        <fullName evidence="2">Uncharacterized protein</fullName>
    </submittedName>
</protein>
<keyword evidence="1" id="KW-0472">Membrane</keyword>
<keyword evidence="1" id="KW-0812">Transmembrane</keyword>
<proteinExistence type="predicted"/>
<comment type="caution">
    <text evidence="2">The sequence shown here is derived from an EMBL/GenBank/DDBJ whole genome shotgun (WGS) entry which is preliminary data.</text>
</comment>
<keyword evidence="3" id="KW-1185">Reference proteome</keyword>
<sequence>LAGVWEVGSLQLVSEQESIEICCSCCCGVCVVSVVARRVRAVMARLVLDLLAVVFLVWRTLAGESRCGAPDVLCAVLHRWLSAATLVYGCLSASCWLVVSSGEVLPESFSVGSCEKPFDVVLNGAFVVLVEVLPRPACVTSIVLLTAVFSLMVCVLWSLGLCILVKVLPRITFVASGGGRLLALLMEVLPKAALCLLWSSLLFLCGDDLSSLPWDFVCPHGSDGSFCFPAPCVLSQMVVWWV</sequence>
<evidence type="ECO:0000256" key="1">
    <source>
        <dbReference type="SAM" id="Phobius"/>
    </source>
</evidence>
<feature type="transmembrane region" description="Helical" evidence="1">
    <location>
        <begin position="81"/>
        <end position="99"/>
    </location>
</feature>
<feature type="transmembrane region" description="Helical" evidence="1">
    <location>
        <begin position="43"/>
        <end position="61"/>
    </location>
</feature>